<feature type="transmembrane region" description="Helical" evidence="1">
    <location>
        <begin position="53"/>
        <end position="70"/>
    </location>
</feature>
<accession>A0A4U1C725</accession>
<sequence length="78" mass="9215">MFSLNQFKQKSPQQRFLFILGLFMILIFLTIGIILVFFSDMLNLDQDKFPTKYRIAFAIVLVVYSAIRFGRIMNQKDT</sequence>
<gene>
    <name evidence="2" type="ORF">FA045_06810</name>
</gene>
<protein>
    <submittedName>
        <fullName evidence="2">Uncharacterized protein</fullName>
    </submittedName>
</protein>
<dbReference type="AlphaFoldDB" id="A0A4U1C725"/>
<name>A0A4U1C725_9SPHI</name>
<dbReference type="EMBL" id="SWBO01000003">
    <property type="protein sequence ID" value="TKC01952.1"/>
    <property type="molecule type" value="Genomic_DNA"/>
</dbReference>
<evidence type="ECO:0000313" key="3">
    <source>
        <dbReference type="Proteomes" id="UP000310477"/>
    </source>
</evidence>
<comment type="caution">
    <text evidence="2">The sequence shown here is derived from an EMBL/GenBank/DDBJ whole genome shotgun (WGS) entry which is preliminary data.</text>
</comment>
<keyword evidence="3" id="KW-1185">Reference proteome</keyword>
<feature type="transmembrane region" description="Helical" evidence="1">
    <location>
        <begin position="16"/>
        <end position="38"/>
    </location>
</feature>
<dbReference type="OrthoDB" id="1376970at2"/>
<reference evidence="2 3" key="1">
    <citation type="submission" date="2019-04" db="EMBL/GenBank/DDBJ databases">
        <title>Pedobacter sp. AR-2-6 sp. nov., isolated from Arctic soil.</title>
        <authorList>
            <person name="Dahal R.H."/>
            <person name="Kim D.-U."/>
        </authorList>
    </citation>
    <scope>NUCLEOTIDE SEQUENCE [LARGE SCALE GENOMIC DNA]</scope>
    <source>
        <strain evidence="2 3">AR-2-6</strain>
    </source>
</reference>
<proteinExistence type="predicted"/>
<organism evidence="2 3">
    <name type="scientific">Pedobacter cryotolerans</name>
    <dbReference type="NCBI Taxonomy" id="2571270"/>
    <lineage>
        <taxon>Bacteria</taxon>
        <taxon>Pseudomonadati</taxon>
        <taxon>Bacteroidota</taxon>
        <taxon>Sphingobacteriia</taxon>
        <taxon>Sphingobacteriales</taxon>
        <taxon>Sphingobacteriaceae</taxon>
        <taxon>Pedobacter</taxon>
    </lineage>
</organism>
<dbReference type="Proteomes" id="UP000310477">
    <property type="component" value="Unassembled WGS sequence"/>
</dbReference>
<evidence type="ECO:0000313" key="2">
    <source>
        <dbReference type="EMBL" id="TKC01952.1"/>
    </source>
</evidence>
<keyword evidence="1" id="KW-1133">Transmembrane helix</keyword>
<evidence type="ECO:0000256" key="1">
    <source>
        <dbReference type="SAM" id="Phobius"/>
    </source>
</evidence>
<keyword evidence="1" id="KW-0812">Transmembrane</keyword>
<keyword evidence="1" id="KW-0472">Membrane</keyword>